<feature type="transmembrane region" description="Helical" evidence="1">
    <location>
        <begin position="90"/>
        <end position="108"/>
    </location>
</feature>
<keyword evidence="1" id="KW-0812">Transmembrane</keyword>
<evidence type="ECO:0000256" key="1">
    <source>
        <dbReference type="SAM" id="Phobius"/>
    </source>
</evidence>
<dbReference type="RefSeq" id="WP_135068703.1">
    <property type="nucleotide sequence ID" value="NZ_CP038266.1"/>
</dbReference>
<keyword evidence="1" id="KW-0472">Membrane</keyword>
<name>A0ABX5SXJ4_9MICO</name>
<feature type="transmembrane region" description="Helical" evidence="1">
    <location>
        <begin position="54"/>
        <end position="78"/>
    </location>
</feature>
<feature type="transmembrane region" description="Helical" evidence="1">
    <location>
        <begin position="21"/>
        <end position="42"/>
    </location>
</feature>
<organism evidence="2 3">
    <name type="scientific">Microbacterium wangchenii</name>
    <dbReference type="NCBI Taxonomy" id="2541726"/>
    <lineage>
        <taxon>Bacteria</taxon>
        <taxon>Bacillati</taxon>
        <taxon>Actinomycetota</taxon>
        <taxon>Actinomycetes</taxon>
        <taxon>Micrococcales</taxon>
        <taxon>Microbacteriaceae</taxon>
        <taxon>Microbacterium</taxon>
    </lineage>
</organism>
<dbReference type="InterPro" id="IPR045713">
    <property type="entry name" value="DUF6069"/>
</dbReference>
<proteinExistence type="predicted"/>
<evidence type="ECO:0000313" key="3">
    <source>
        <dbReference type="Proteomes" id="UP000295748"/>
    </source>
</evidence>
<dbReference type="Proteomes" id="UP000295748">
    <property type="component" value="Chromosome"/>
</dbReference>
<dbReference type="EMBL" id="CP038266">
    <property type="protein sequence ID" value="QBR89818.1"/>
    <property type="molecule type" value="Genomic_DNA"/>
</dbReference>
<keyword evidence="3" id="KW-1185">Reference proteome</keyword>
<evidence type="ECO:0000313" key="2">
    <source>
        <dbReference type="EMBL" id="QBR89818.1"/>
    </source>
</evidence>
<protein>
    <submittedName>
        <fullName evidence="2">Uncharacterized protein</fullName>
    </submittedName>
</protein>
<keyword evidence="1" id="KW-1133">Transmembrane helix</keyword>
<gene>
    <name evidence="2" type="ORF">E4K62_14690</name>
</gene>
<reference evidence="2 3" key="1">
    <citation type="submission" date="2019-03" db="EMBL/GenBank/DDBJ databases">
        <authorList>
            <person name="Dong K."/>
        </authorList>
    </citation>
    <scope>NUCLEOTIDE SEQUENCE [LARGE SCALE GENOMIC DNA]</scope>
    <source>
        <strain evidence="3">dk512</strain>
    </source>
</reference>
<accession>A0ABX5SXJ4</accession>
<feature type="transmembrane region" description="Helical" evidence="1">
    <location>
        <begin position="114"/>
        <end position="134"/>
    </location>
</feature>
<sequence>MGTNSEVDVSVSRGQRRAYRALAVAVSVCAALLVWVIAWAGGGGLEVTSPAAGTLRIGAALVVASALPLALAAWGALALAERFTPRPRRVWTAVAVAVLLLSLPPLLFLEATDATKLTLALMHVVTGVVLIAMLRRSARPTR</sequence>
<dbReference type="Pfam" id="PF19545">
    <property type="entry name" value="DUF6069"/>
    <property type="match status" value="1"/>
</dbReference>